<accession>A0ABS4GDV1</accession>
<keyword evidence="1" id="KW-0813">Transport</keyword>
<dbReference type="InterPro" id="IPR010209">
    <property type="entry name" value="Ion_transpt_RnfG/RsxG"/>
</dbReference>
<dbReference type="InterPro" id="IPR007329">
    <property type="entry name" value="FMN-bd"/>
</dbReference>
<keyword evidence="3" id="KW-0285">Flavoprotein</keyword>
<name>A0ABS4GDV1_9FIRM</name>
<evidence type="ECO:0000259" key="7">
    <source>
        <dbReference type="SMART" id="SM00900"/>
    </source>
</evidence>
<organism evidence="8 9">
    <name type="scientific">Sedimentibacter acidaminivorans</name>
    <dbReference type="NCBI Taxonomy" id="913099"/>
    <lineage>
        <taxon>Bacteria</taxon>
        <taxon>Bacillati</taxon>
        <taxon>Bacillota</taxon>
        <taxon>Tissierellia</taxon>
        <taxon>Sedimentibacter</taxon>
    </lineage>
</organism>
<evidence type="ECO:0000256" key="4">
    <source>
        <dbReference type="ARBA" id="ARBA00022643"/>
    </source>
</evidence>
<reference evidence="8 9" key="1">
    <citation type="submission" date="2021-03" db="EMBL/GenBank/DDBJ databases">
        <title>Genomic Encyclopedia of Type Strains, Phase IV (KMG-IV): sequencing the most valuable type-strain genomes for metagenomic binning, comparative biology and taxonomic classification.</title>
        <authorList>
            <person name="Goeker M."/>
        </authorList>
    </citation>
    <scope>NUCLEOTIDE SEQUENCE [LARGE SCALE GENOMIC DNA]</scope>
    <source>
        <strain evidence="8 9">DSM 24004</strain>
    </source>
</reference>
<dbReference type="Proteomes" id="UP001519342">
    <property type="component" value="Unassembled WGS sequence"/>
</dbReference>
<evidence type="ECO:0000256" key="2">
    <source>
        <dbReference type="ARBA" id="ARBA00022553"/>
    </source>
</evidence>
<dbReference type="PANTHER" id="PTHR36118:SF1">
    <property type="entry name" value="ION-TRANSLOCATING OXIDOREDUCTASE COMPLEX SUBUNIT G"/>
    <property type="match status" value="1"/>
</dbReference>
<evidence type="ECO:0000256" key="3">
    <source>
        <dbReference type="ARBA" id="ARBA00022630"/>
    </source>
</evidence>
<dbReference type="Gene3D" id="3.90.420.10">
    <property type="entry name" value="Oxidoreductase, molybdopterin-binding domain"/>
    <property type="match status" value="1"/>
</dbReference>
<keyword evidence="2" id="KW-0597">Phosphoprotein</keyword>
<keyword evidence="5" id="KW-0249">Electron transport</keyword>
<keyword evidence="9" id="KW-1185">Reference proteome</keyword>
<dbReference type="RefSeq" id="WP_209511565.1">
    <property type="nucleotide sequence ID" value="NZ_JAGGKS010000004.1"/>
</dbReference>
<keyword evidence="4" id="KW-0288">FMN</keyword>
<keyword evidence="6" id="KW-0472">Membrane</keyword>
<dbReference type="EMBL" id="JAGGKS010000004">
    <property type="protein sequence ID" value="MBP1925824.1"/>
    <property type="molecule type" value="Genomic_DNA"/>
</dbReference>
<feature type="domain" description="FMN-binding" evidence="7">
    <location>
        <begin position="83"/>
        <end position="174"/>
    </location>
</feature>
<evidence type="ECO:0000256" key="6">
    <source>
        <dbReference type="SAM" id="Phobius"/>
    </source>
</evidence>
<evidence type="ECO:0000313" key="9">
    <source>
        <dbReference type="Proteomes" id="UP001519342"/>
    </source>
</evidence>
<dbReference type="InterPro" id="IPR000572">
    <property type="entry name" value="OxRdtase_Mopterin-bd_dom"/>
</dbReference>
<keyword evidence="6" id="KW-0812">Transmembrane</keyword>
<feature type="transmembrane region" description="Helical" evidence="6">
    <location>
        <begin position="6"/>
        <end position="24"/>
    </location>
</feature>
<proteinExistence type="predicted"/>
<evidence type="ECO:0000256" key="1">
    <source>
        <dbReference type="ARBA" id="ARBA00022448"/>
    </source>
</evidence>
<dbReference type="SUPFAM" id="SSF56524">
    <property type="entry name" value="Oxidoreductase molybdopterin-binding domain"/>
    <property type="match status" value="1"/>
</dbReference>
<comment type="caution">
    <text evidence="8">The sequence shown here is derived from an EMBL/GenBank/DDBJ whole genome shotgun (WGS) entry which is preliminary data.</text>
</comment>
<sequence length="530" mass="60078">MKNKKVYLGLIIIIVAVIGVLFFFNDEGKQEKLQVKAFYPNAKEIKLIKNTSDNLFISLNFPAVKRAYEVDGKISAYIVSSVGYNGPIELLAAMDIDKDTLKGIKILSHVEALDYAEHIESDWFLERFINMGLNKYLNLVVLDKEKPEDIIQVTGATVSSQAVVNGVNSAIGAYQYLNNNVEMEKVSDVVSQEMWQKDENSFSINWEGGTVRLNSDDLKEYEQIEEDVILINTTGTKTNMHVQGPTLSEVLQKEGIELGDYQGIGINGRDGYYTMVDKEKLDANQVILGWKFDGKEIKKDEKPIRVVIPNEMGPYWVKMVSNIDLYLEVSPKQINKVYMFDALTRDIEPYYYEYYGSKDKSIEVGKILNKFDSVDLKGFFTMVSEDGLIKNETISLVRQRYFIKVEGENAPMNIAPNFKLGMNVKKMSHFSTTKDAVIFPDKMKEVVRTKDINGSEGLLLEDVLLTAGMRWDDNSKFTAVNLDGVKSVLSLDELLKCYIINNNNQVILFNGTEEVLKDLLRIECNEAKTS</sequence>
<dbReference type="PANTHER" id="PTHR36118">
    <property type="entry name" value="ION-TRANSLOCATING OXIDOREDUCTASE COMPLEX SUBUNIT G"/>
    <property type="match status" value="1"/>
</dbReference>
<keyword evidence="6" id="KW-1133">Transmembrane helix</keyword>
<dbReference type="SMART" id="SM00900">
    <property type="entry name" value="FMN_bind"/>
    <property type="match status" value="1"/>
</dbReference>
<dbReference type="Pfam" id="PF00174">
    <property type="entry name" value="Oxidored_molyb"/>
    <property type="match status" value="1"/>
</dbReference>
<protein>
    <submittedName>
        <fullName evidence="8">Na+-translocating ferredoxin:NAD+ oxidoreductase RnfG subunit</fullName>
    </submittedName>
</protein>
<evidence type="ECO:0000256" key="5">
    <source>
        <dbReference type="ARBA" id="ARBA00022982"/>
    </source>
</evidence>
<dbReference type="InterPro" id="IPR036374">
    <property type="entry name" value="OxRdtase_Mopterin-bd_sf"/>
</dbReference>
<gene>
    <name evidence="8" type="ORF">J2Z76_001685</name>
</gene>
<evidence type="ECO:0000313" key="8">
    <source>
        <dbReference type="EMBL" id="MBP1925824.1"/>
    </source>
</evidence>
<dbReference type="Pfam" id="PF04205">
    <property type="entry name" value="FMN_bind"/>
    <property type="match status" value="1"/>
</dbReference>